<dbReference type="PANTHER" id="PTHR23268:SF124">
    <property type="entry name" value="IG-LIKE DOMAIN-CONTAINING PROTEIN"/>
    <property type="match status" value="1"/>
</dbReference>
<evidence type="ECO:0000313" key="5">
    <source>
        <dbReference type="Proteomes" id="UP000770717"/>
    </source>
</evidence>
<dbReference type="InterPro" id="IPR036179">
    <property type="entry name" value="Ig-like_dom_sf"/>
</dbReference>
<keyword evidence="1" id="KW-0732">Signal</keyword>
<dbReference type="SUPFAM" id="SSF48726">
    <property type="entry name" value="Immunoglobulin"/>
    <property type="match status" value="1"/>
</dbReference>
<dbReference type="InterPro" id="IPR013106">
    <property type="entry name" value="Ig_V-set"/>
</dbReference>
<dbReference type="GO" id="GO:0005886">
    <property type="term" value="C:plasma membrane"/>
    <property type="evidence" value="ECO:0007669"/>
    <property type="project" value="TreeGrafter"/>
</dbReference>
<evidence type="ECO:0000259" key="3">
    <source>
        <dbReference type="PROSITE" id="PS50835"/>
    </source>
</evidence>
<dbReference type="OrthoDB" id="8947657at2759"/>
<proteinExistence type="predicted"/>
<keyword evidence="5" id="KW-1185">Reference proteome</keyword>
<dbReference type="PROSITE" id="PS50835">
    <property type="entry name" value="IG_LIKE"/>
    <property type="match status" value="1"/>
</dbReference>
<dbReference type="EMBL" id="WNTK01000138">
    <property type="protein sequence ID" value="KAG9471498.1"/>
    <property type="molecule type" value="Genomic_DNA"/>
</dbReference>
<name>A0A8J6JTK7_ELECQ</name>
<evidence type="ECO:0000256" key="1">
    <source>
        <dbReference type="ARBA" id="ARBA00022729"/>
    </source>
</evidence>
<dbReference type="InterPro" id="IPR050413">
    <property type="entry name" value="TCR_beta_variable"/>
</dbReference>
<gene>
    <name evidence="4" type="ORF">GDO78_014542</name>
</gene>
<sequence>CSAIEVKQDEKFLIVKSGNTVKMRCNQDQSDYLNMIWYQQKAEQGLQLMVLSISANSTDMEGNYKTRWSIQRPTVHNSTLTLTASSRNDSAVYFCAASKHSLRE</sequence>
<dbReference type="AlphaFoldDB" id="A0A8J6JTK7"/>
<dbReference type="Gene3D" id="2.60.40.10">
    <property type="entry name" value="Immunoglobulins"/>
    <property type="match status" value="1"/>
</dbReference>
<comment type="caution">
    <text evidence="4">The sequence shown here is derived from an EMBL/GenBank/DDBJ whole genome shotgun (WGS) entry which is preliminary data.</text>
</comment>
<dbReference type="Proteomes" id="UP000770717">
    <property type="component" value="Unassembled WGS sequence"/>
</dbReference>
<reference evidence="4" key="1">
    <citation type="thesis" date="2020" institute="ProQuest LLC" country="789 East Eisenhower Parkway, Ann Arbor, MI, USA">
        <title>Comparative Genomics and Chromosome Evolution.</title>
        <authorList>
            <person name="Mudd A.B."/>
        </authorList>
    </citation>
    <scope>NUCLEOTIDE SEQUENCE</scope>
    <source>
        <strain evidence="4">HN-11 Male</strain>
        <tissue evidence="4">Kidney and liver</tissue>
    </source>
</reference>
<evidence type="ECO:0000313" key="4">
    <source>
        <dbReference type="EMBL" id="KAG9471498.1"/>
    </source>
</evidence>
<dbReference type="GO" id="GO:0002376">
    <property type="term" value="P:immune system process"/>
    <property type="evidence" value="ECO:0007669"/>
    <property type="project" value="UniProtKB-KW"/>
</dbReference>
<dbReference type="PANTHER" id="PTHR23268">
    <property type="entry name" value="T-CELL RECEPTOR BETA CHAIN"/>
    <property type="match status" value="1"/>
</dbReference>
<dbReference type="InterPro" id="IPR007110">
    <property type="entry name" value="Ig-like_dom"/>
</dbReference>
<feature type="domain" description="Ig-like" evidence="3">
    <location>
        <begin position="15"/>
        <end position="104"/>
    </location>
</feature>
<dbReference type="SMART" id="SM00408">
    <property type="entry name" value="IGc2"/>
    <property type="match status" value="1"/>
</dbReference>
<feature type="non-terminal residue" evidence="4">
    <location>
        <position position="1"/>
    </location>
</feature>
<dbReference type="Pfam" id="PF07686">
    <property type="entry name" value="V-set"/>
    <property type="match status" value="1"/>
</dbReference>
<protein>
    <recommendedName>
        <fullName evidence="3">Ig-like domain-containing protein</fullName>
    </recommendedName>
</protein>
<keyword evidence="2" id="KW-0391">Immunity</keyword>
<dbReference type="SMART" id="SM00406">
    <property type="entry name" value="IGv"/>
    <property type="match status" value="1"/>
</dbReference>
<dbReference type="InterPro" id="IPR003598">
    <property type="entry name" value="Ig_sub2"/>
</dbReference>
<dbReference type="InterPro" id="IPR013783">
    <property type="entry name" value="Ig-like_fold"/>
</dbReference>
<accession>A0A8J6JTK7</accession>
<organism evidence="4 5">
    <name type="scientific">Eleutherodactylus coqui</name>
    <name type="common">Puerto Rican coqui</name>
    <dbReference type="NCBI Taxonomy" id="57060"/>
    <lineage>
        <taxon>Eukaryota</taxon>
        <taxon>Metazoa</taxon>
        <taxon>Chordata</taxon>
        <taxon>Craniata</taxon>
        <taxon>Vertebrata</taxon>
        <taxon>Euteleostomi</taxon>
        <taxon>Amphibia</taxon>
        <taxon>Batrachia</taxon>
        <taxon>Anura</taxon>
        <taxon>Neobatrachia</taxon>
        <taxon>Hyloidea</taxon>
        <taxon>Eleutherodactylidae</taxon>
        <taxon>Eleutherodactylinae</taxon>
        <taxon>Eleutherodactylus</taxon>
        <taxon>Eleutherodactylus</taxon>
    </lineage>
</organism>
<dbReference type="GO" id="GO:0007166">
    <property type="term" value="P:cell surface receptor signaling pathway"/>
    <property type="evidence" value="ECO:0007669"/>
    <property type="project" value="TreeGrafter"/>
</dbReference>
<evidence type="ECO:0000256" key="2">
    <source>
        <dbReference type="ARBA" id="ARBA00022859"/>
    </source>
</evidence>